<name>A0AAF0EPT4_9BASI</name>
<evidence type="ECO:0000256" key="8">
    <source>
        <dbReference type="ARBA" id="ARBA00023136"/>
    </source>
</evidence>
<dbReference type="InterPro" id="IPR004813">
    <property type="entry name" value="OPT"/>
</dbReference>
<evidence type="ECO:0000256" key="2">
    <source>
        <dbReference type="ARBA" id="ARBA00008807"/>
    </source>
</evidence>
<proteinExistence type="inferred from homology"/>
<keyword evidence="7 9" id="KW-1133">Transmembrane helix</keyword>
<gene>
    <name evidence="10" type="ORF">MCUN1_000937</name>
</gene>
<dbReference type="Proteomes" id="UP001219933">
    <property type="component" value="Chromosome 1"/>
</dbReference>
<evidence type="ECO:0000256" key="5">
    <source>
        <dbReference type="ARBA" id="ARBA00022856"/>
    </source>
</evidence>
<accession>A0AAF0EPT4</accession>
<dbReference type="GO" id="GO:0015031">
    <property type="term" value="P:protein transport"/>
    <property type="evidence" value="ECO:0007669"/>
    <property type="project" value="UniProtKB-KW"/>
</dbReference>
<feature type="transmembrane region" description="Helical" evidence="9">
    <location>
        <begin position="150"/>
        <end position="183"/>
    </location>
</feature>
<evidence type="ECO:0000313" key="11">
    <source>
        <dbReference type="Proteomes" id="UP001219933"/>
    </source>
</evidence>
<keyword evidence="5" id="KW-0571">Peptide transport</keyword>
<feature type="transmembrane region" description="Helical" evidence="9">
    <location>
        <begin position="295"/>
        <end position="322"/>
    </location>
</feature>
<evidence type="ECO:0000256" key="9">
    <source>
        <dbReference type="SAM" id="Phobius"/>
    </source>
</evidence>
<feature type="transmembrane region" description="Helical" evidence="9">
    <location>
        <begin position="12"/>
        <end position="30"/>
    </location>
</feature>
<dbReference type="EMBL" id="CP119877">
    <property type="protein sequence ID" value="WFD34105.1"/>
    <property type="molecule type" value="Genomic_DNA"/>
</dbReference>
<evidence type="ECO:0000256" key="7">
    <source>
        <dbReference type="ARBA" id="ARBA00022989"/>
    </source>
</evidence>
<feature type="transmembrane region" description="Helical" evidence="9">
    <location>
        <begin position="219"/>
        <end position="241"/>
    </location>
</feature>
<comment type="similarity">
    <text evidence="2">Belongs to the oligopeptide OPT transporter family.</text>
</comment>
<evidence type="ECO:0000256" key="1">
    <source>
        <dbReference type="ARBA" id="ARBA00004141"/>
    </source>
</evidence>
<dbReference type="InterPro" id="IPR004648">
    <property type="entry name" value="Oligpept_transpt"/>
</dbReference>
<dbReference type="PANTHER" id="PTHR22601">
    <property type="entry name" value="ISP4 LIKE PROTEIN"/>
    <property type="match status" value="1"/>
</dbReference>
<evidence type="ECO:0000313" key="10">
    <source>
        <dbReference type="EMBL" id="WFD34105.1"/>
    </source>
</evidence>
<keyword evidence="3" id="KW-0813">Transport</keyword>
<organism evidence="10 11">
    <name type="scientific">Malassezia cuniculi</name>
    <dbReference type="NCBI Taxonomy" id="948313"/>
    <lineage>
        <taxon>Eukaryota</taxon>
        <taxon>Fungi</taxon>
        <taxon>Dikarya</taxon>
        <taxon>Basidiomycota</taxon>
        <taxon>Ustilaginomycotina</taxon>
        <taxon>Malasseziomycetes</taxon>
        <taxon>Malasseziales</taxon>
        <taxon>Malasseziaceae</taxon>
        <taxon>Malassezia</taxon>
    </lineage>
</organism>
<comment type="subcellular location">
    <subcellularLocation>
        <location evidence="1">Membrane</location>
        <topology evidence="1">Multi-pass membrane protein</topology>
    </subcellularLocation>
</comment>
<sequence length="469" mass="52011">MDLFFYKSNAPSFSTYFVILVSLPLARWLARVLPNRTVRLLGFKFNLNPGPVSVKEHVLLATIVSSGATSAYASDIISIQELFFDQHMSTIPALTLLITTQVLGFGFAGLVHDILVRPPAMIYPSSLVTVSLFNTLHGQDAVLSASRMRFFAFFFVAIFIYQFLPSAILPTLSSIAILCLVYPSRISRMFGSGYRGFGIANISLDWNVLGASGPLFQPWWAALNFFGGIMGMMYVVMPILYTLNFWDIQRFPEALSSALFSSDFNVFDIDSVLKKDNTLDEAAWDQKKPLLLTPFCAFMLTVAITYGLSFAVLTSTIVHVALWHGKDILKALNNPVHADVHNKLMRSYPSVPSTWYITTLCLSLGAAIVLVMTTPLQFPVWGLLLAVGMSFFFLVPIGILRAVSDTSVGLNVITEFIAGFLIPGRPIGNVCWKCYGYMSCAQALEMIGDLKIAHYMSEYLLTEISPRHM</sequence>
<evidence type="ECO:0000256" key="4">
    <source>
        <dbReference type="ARBA" id="ARBA00022692"/>
    </source>
</evidence>
<keyword evidence="8 9" id="KW-0472">Membrane</keyword>
<evidence type="ECO:0000256" key="3">
    <source>
        <dbReference type="ARBA" id="ARBA00022448"/>
    </source>
</evidence>
<feature type="transmembrane region" description="Helical" evidence="9">
    <location>
        <begin position="93"/>
        <end position="115"/>
    </location>
</feature>
<feature type="transmembrane region" description="Helical" evidence="9">
    <location>
        <begin position="121"/>
        <end position="138"/>
    </location>
</feature>
<dbReference type="NCBIfam" id="TIGR00728">
    <property type="entry name" value="OPT_sfam"/>
    <property type="match status" value="1"/>
</dbReference>
<protein>
    <submittedName>
        <fullName evidence="10">Uncharacterized protein</fullName>
    </submittedName>
</protein>
<feature type="transmembrane region" description="Helical" evidence="9">
    <location>
        <begin position="380"/>
        <end position="400"/>
    </location>
</feature>
<dbReference type="AlphaFoldDB" id="A0AAF0EPT4"/>
<dbReference type="GO" id="GO:0035673">
    <property type="term" value="F:oligopeptide transmembrane transporter activity"/>
    <property type="evidence" value="ECO:0007669"/>
    <property type="project" value="InterPro"/>
</dbReference>
<keyword evidence="4 9" id="KW-0812">Transmembrane</keyword>
<reference evidence="10" key="1">
    <citation type="submission" date="2023-03" db="EMBL/GenBank/DDBJ databases">
        <title>Mating type loci evolution in Malassezia.</title>
        <authorList>
            <person name="Coelho M.A."/>
        </authorList>
    </citation>
    <scope>NUCLEOTIDE SEQUENCE</scope>
    <source>
        <strain evidence="10">CBS 11721</strain>
    </source>
</reference>
<evidence type="ECO:0000256" key="6">
    <source>
        <dbReference type="ARBA" id="ARBA00022927"/>
    </source>
</evidence>
<keyword evidence="11" id="KW-1185">Reference proteome</keyword>
<dbReference type="GO" id="GO:0016020">
    <property type="term" value="C:membrane"/>
    <property type="evidence" value="ECO:0007669"/>
    <property type="project" value="UniProtKB-SubCell"/>
</dbReference>
<feature type="transmembrane region" description="Helical" evidence="9">
    <location>
        <begin position="354"/>
        <end position="373"/>
    </location>
</feature>
<keyword evidence="6" id="KW-0653">Protein transport</keyword>
<dbReference type="Pfam" id="PF03169">
    <property type="entry name" value="OPT"/>
    <property type="match status" value="1"/>
</dbReference>